<feature type="transmembrane region" description="Helical" evidence="1">
    <location>
        <begin position="12"/>
        <end position="31"/>
    </location>
</feature>
<reference evidence="2 3" key="1">
    <citation type="journal article" date="2017" name="Antonie Van Leeuwenhoek">
        <title>Rhizobium rhizosphaerae sp. nov., a novel species isolated from rice rhizosphere.</title>
        <authorList>
            <person name="Zhao J.J."/>
            <person name="Zhang J."/>
            <person name="Zhang R.J."/>
            <person name="Zhang C.W."/>
            <person name="Yin H.Q."/>
            <person name="Zhang X.X."/>
        </authorList>
    </citation>
    <scope>NUCLEOTIDE SEQUENCE [LARGE SCALE GENOMIC DNA]</scope>
    <source>
        <strain evidence="2 3">E3</strain>
    </source>
</reference>
<dbReference type="RefSeq" id="WP_008842811.1">
    <property type="nucleotide sequence ID" value="NZ_BAEN01000011.1"/>
</dbReference>
<dbReference type="STRING" id="1127673.GLIP_0341"/>
<dbReference type="EMBL" id="BAEN01000011">
    <property type="protein sequence ID" value="GAC12991.1"/>
    <property type="molecule type" value="Genomic_DNA"/>
</dbReference>
<keyword evidence="1" id="KW-0812">Transmembrane</keyword>
<comment type="caution">
    <text evidence="2">The sequence shown here is derived from an EMBL/GenBank/DDBJ whole genome shotgun (WGS) entry which is preliminary data.</text>
</comment>
<dbReference type="AlphaFoldDB" id="K6XMT5"/>
<gene>
    <name evidence="2" type="ORF">GLIP_0341</name>
</gene>
<sequence>MAKQLSLWQTFKWPLVLFVLSLTGIILALLVDGQQDFFAGLMLASTLVVTVWFALKQR</sequence>
<proteinExistence type="predicted"/>
<name>K6XMT5_9ALTE</name>
<dbReference type="Proteomes" id="UP000006334">
    <property type="component" value="Unassembled WGS sequence"/>
</dbReference>
<evidence type="ECO:0000313" key="2">
    <source>
        <dbReference type="EMBL" id="GAC12991.1"/>
    </source>
</evidence>
<protein>
    <submittedName>
        <fullName evidence="2">Uncharacterized protein</fullName>
    </submittedName>
</protein>
<evidence type="ECO:0000256" key="1">
    <source>
        <dbReference type="SAM" id="Phobius"/>
    </source>
</evidence>
<evidence type="ECO:0000313" key="3">
    <source>
        <dbReference type="Proteomes" id="UP000006334"/>
    </source>
</evidence>
<keyword evidence="1" id="KW-1133">Transmembrane helix</keyword>
<feature type="transmembrane region" description="Helical" evidence="1">
    <location>
        <begin position="37"/>
        <end position="55"/>
    </location>
</feature>
<keyword evidence="3" id="KW-1185">Reference proteome</keyword>
<keyword evidence="1" id="KW-0472">Membrane</keyword>
<accession>K6XMT5</accession>
<organism evidence="2 3">
    <name type="scientific">Aliiglaciecola lipolytica E3</name>
    <dbReference type="NCBI Taxonomy" id="1127673"/>
    <lineage>
        <taxon>Bacteria</taxon>
        <taxon>Pseudomonadati</taxon>
        <taxon>Pseudomonadota</taxon>
        <taxon>Gammaproteobacteria</taxon>
        <taxon>Alteromonadales</taxon>
        <taxon>Alteromonadaceae</taxon>
        <taxon>Aliiglaciecola</taxon>
    </lineage>
</organism>